<accession>A0A803XXI3</accession>
<dbReference type="GO" id="GO:0061663">
    <property type="term" value="F:NEDD8 ligase activity"/>
    <property type="evidence" value="ECO:0007669"/>
    <property type="project" value="UniProtKB-EC"/>
</dbReference>
<reference evidence="9" key="2">
    <citation type="submission" date="2025-08" db="UniProtKB">
        <authorList>
            <consortium name="Ensembl"/>
        </authorList>
    </citation>
    <scope>IDENTIFICATION</scope>
</reference>
<evidence type="ECO:0000256" key="2">
    <source>
        <dbReference type="ARBA" id="ARBA00022618"/>
    </source>
</evidence>
<dbReference type="GO" id="GO:0008270">
    <property type="term" value="F:zinc ion binding"/>
    <property type="evidence" value="ECO:0007669"/>
    <property type="project" value="UniProtKB-KW"/>
</dbReference>
<keyword evidence="10" id="KW-1185">Reference proteome</keyword>
<sequence>MAVPTAPNPEDRLPPRALKLLSCSHAYHSRCIDLWHCTQPSSKTCPLCRRRVTAVALIPLHLAQTDLFQHRVQLLQLSGNFKQKV</sequence>
<dbReference type="AlphaFoldDB" id="A0A803XXI3"/>
<evidence type="ECO:0000259" key="8">
    <source>
        <dbReference type="PROSITE" id="PS50089"/>
    </source>
</evidence>
<keyword evidence="4 7" id="KW-0863">Zinc-finger</keyword>
<keyword evidence="5" id="KW-0131">Cell cycle</keyword>
<dbReference type="Gene3D" id="3.30.40.10">
    <property type="entry name" value="Zinc/RING finger domain, C3HC4 (zinc finger)"/>
    <property type="match status" value="1"/>
</dbReference>
<reference evidence="9" key="3">
    <citation type="submission" date="2025-09" db="UniProtKB">
        <authorList>
            <consortium name="Ensembl"/>
        </authorList>
    </citation>
    <scope>IDENTIFICATION</scope>
</reference>
<dbReference type="GO" id="GO:0031461">
    <property type="term" value="C:cullin-RING ubiquitin ligase complex"/>
    <property type="evidence" value="ECO:0007669"/>
    <property type="project" value="UniProtKB-ARBA"/>
</dbReference>
<evidence type="ECO:0000313" key="10">
    <source>
        <dbReference type="Proteomes" id="UP000001645"/>
    </source>
</evidence>
<dbReference type="InterPro" id="IPR024991">
    <property type="entry name" value="RING-H2_APC11"/>
</dbReference>
<evidence type="ECO:0000256" key="5">
    <source>
        <dbReference type="ARBA" id="ARBA00022776"/>
    </source>
</evidence>
<evidence type="ECO:0000256" key="3">
    <source>
        <dbReference type="ARBA" id="ARBA00022723"/>
    </source>
</evidence>
<dbReference type="InterPro" id="IPR001841">
    <property type="entry name" value="Znf_RING"/>
</dbReference>
<feature type="domain" description="RING-type" evidence="8">
    <location>
        <begin position="20"/>
        <end position="49"/>
    </location>
</feature>
<evidence type="ECO:0000256" key="6">
    <source>
        <dbReference type="ARBA" id="ARBA00022833"/>
    </source>
</evidence>
<protein>
    <recommendedName>
        <fullName evidence="1">Anaphase-promoting complex subunit 11</fullName>
    </recommendedName>
</protein>
<keyword evidence="2" id="KW-0132">Cell division</keyword>
<keyword evidence="5" id="KW-0498">Mitosis</keyword>
<dbReference type="GeneTree" id="ENSGT00960000189368"/>
<evidence type="ECO:0000313" key="9">
    <source>
        <dbReference type="Ensembl" id="ENSMGAP00000024229.1"/>
    </source>
</evidence>
<evidence type="ECO:0000256" key="1">
    <source>
        <dbReference type="ARBA" id="ARBA00013928"/>
    </source>
</evidence>
<dbReference type="Proteomes" id="UP000001645">
    <property type="component" value="Chromosome 30"/>
</dbReference>
<proteinExistence type="predicted"/>
<organism evidence="9 10">
    <name type="scientific">Meleagris gallopavo</name>
    <name type="common">Wild turkey</name>
    <dbReference type="NCBI Taxonomy" id="9103"/>
    <lineage>
        <taxon>Eukaryota</taxon>
        <taxon>Metazoa</taxon>
        <taxon>Chordata</taxon>
        <taxon>Craniata</taxon>
        <taxon>Vertebrata</taxon>
        <taxon>Euteleostomi</taxon>
        <taxon>Archelosauria</taxon>
        <taxon>Archosauria</taxon>
        <taxon>Dinosauria</taxon>
        <taxon>Saurischia</taxon>
        <taxon>Theropoda</taxon>
        <taxon>Coelurosauria</taxon>
        <taxon>Aves</taxon>
        <taxon>Neognathae</taxon>
        <taxon>Galloanserae</taxon>
        <taxon>Galliformes</taxon>
        <taxon>Phasianidae</taxon>
        <taxon>Meleagridinae</taxon>
        <taxon>Meleagris</taxon>
    </lineage>
</organism>
<dbReference type="PROSITE" id="PS50089">
    <property type="entry name" value="ZF_RING_2"/>
    <property type="match status" value="1"/>
</dbReference>
<dbReference type="InterPro" id="IPR013083">
    <property type="entry name" value="Znf_RING/FYVE/PHD"/>
</dbReference>
<dbReference type="SUPFAM" id="SSF57850">
    <property type="entry name" value="RING/U-box"/>
    <property type="match status" value="1"/>
</dbReference>
<dbReference type="InParanoid" id="A0A803XXI3"/>
<evidence type="ECO:0000256" key="7">
    <source>
        <dbReference type="PROSITE-ProRule" id="PRU00175"/>
    </source>
</evidence>
<reference evidence="9 10" key="1">
    <citation type="journal article" date="2010" name="PLoS Biol.">
        <title>Multi-platform next-generation sequencing of the domestic turkey (Meleagris gallopavo): genome assembly and analysis.</title>
        <authorList>
            <person name="Dalloul R.A."/>
            <person name="Long J.A."/>
            <person name="Zimin A.V."/>
            <person name="Aslam L."/>
            <person name="Beal K."/>
            <person name="Blomberg L.A."/>
            <person name="Bouffard P."/>
            <person name="Burt D.W."/>
            <person name="Crasta O."/>
            <person name="Crooijmans R.P."/>
            <person name="Cooper K."/>
            <person name="Coulombe R.A."/>
            <person name="De S."/>
            <person name="Delany M.E."/>
            <person name="Dodgson J.B."/>
            <person name="Dong J.J."/>
            <person name="Evans C."/>
            <person name="Frederickson K.M."/>
            <person name="Flicek P."/>
            <person name="Florea L."/>
            <person name="Folkerts O."/>
            <person name="Groenen M.A."/>
            <person name="Harkins T.T."/>
            <person name="Herrero J."/>
            <person name="Hoffmann S."/>
            <person name="Megens H.J."/>
            <person name="Jiang A."/>
            <person name="de Jong P."/>
            <person name="Kaiser P."/>
            <person name="Kim H."/>
            <person name="Kim K.W."/>
            <person name="Kim S."/>
            <person name="Langenberger D."/>
            <person name="Lee M.K."/>
            <person name="Lee T."/>
            <person name="Mane S."/>
            <person name="Marcais G."/>
            <person name="Marz M."/>
            <person name="McElroy A.P."/>
            <person name="Modise T."/>
            <person name="Nefedov M."/>
            <person name="Notredame C."/>
            <person name="Paton I.R."/>
            <person name="Payne W.S."/>
            <person name="Pertea G."/>
            <person name="Prickett D."/>
            <person name="Puiu D."/>
            <person name="Qioa D."/>
            <person name="Raineri E."/>
            <person name="Ruffier M."/>
            <person name="Salzberg S.L."/>
            <person name="Schatz M.C."/>
            <person name="Scheuring C."/>
            <person name="Schmidt C.J."/>
            <person name="Schroeder S."/>
            <person name="Searle S.M."/>
            <person name="Smith E.J."/>
            <person name="Smith J."/>
            <person name="Sonstegard T.S."/>
            <person name="Stadler P.F."/>
            <person name="Tafer H."/>
            <person name="Tu Z.J."/>
            <person name="Van Tassell C.P."/>
            <person name="Vilella A.J."/>
            <person name="Williams K.P."/>
            <person name="Yorke J.A."/>
            <person name="Zhang L."/>
            <person name="Zhang H.B."/>
            <person name="Zhang X."/>
            <person name="Zhang Y."/>
            <person name="Reed K.M."/>
        </authorList>
    </citation>
    <scope>NUCLEOTIDE SEQUENCE [LARGE SCALE GENOMIC DNA]</scope>
</reference>
<keyword evidence="3" id="KW-0479">Metal-binding</keyword>
<name>A0A803XXI3_MELGA</name>
<keyword evidence="6" id="KW-0862">Zinc</keyword>
<dbReference type="Ensembl" id="ENSMGAT00000037539.1">
    <property type="protein sequence ID" value="ENSMGAP00000024229.1"/>
    <property type="gene ID" value="ENSMGAG00000018511.1"/>
</dbReference>
<dbReference type="Pfam" id="PF12861">
    <property type="entry name" value="zf-ANAPC11"/>
    <property type="match status" value="1"/>
</dbReference>
<evidence type="ECO:0000256" key="4">
    <source>
        <dbReference type="ARBA" id="ARBA00022771"/>
    </source>
</evidence>